<keyword evidence="9 12" id="KW-0408">Iron</keyword>
<dbReference type="AlphaFoldDB" id="A0A7J7IGC2"/>
<dbReference type="FunFam" id="2.60.120.10:FF:000034">
    <property type="entry name" value="Homogentisate 1,2-dioxygenase"/>
    <property type="match status" value="1"/>
</dbReference>
<evidence type="ECO:0000256" key="3">
    <source>
        <dbReference type="ARBA" id="ARBA00007757"/>
    </source>
</evidence>
<evidence type="ECO:0000313" key="16">
    <source>
        <dbReference type="Proteomes" id="UP000530660"/>
    </source>
</evidence>
<dbReference type="InterPro" id="IPR046452">
    <property type="entry name" value="HgmA_N"/>
</dbReference>
<feature type="binding site" evidence="12">
    <location>
        <position position="346"/>
    </location>
    <ligand>
        <name>homogentisate</name>
        <dbReference type="ChEBI" id="CHEBI:16169"/>
    </ligand>
</feature>
<dbReference type="OrthoDB" id="1689029at2759"/>
<organism evidence="15 16">
    <name type="scientific">Cyanidiococcus yangmingshanensis</name>
    <dbReference type="NCBI Taxonomy" id="2690220"/>
    <lineage>
        <taxon>Eukaryota</taxon>
        <taxon>Rhodophyta</taxon>
        <taxon>Bangiophyceae</taxon>
        <taxon>Cyanidiales</taxon>
        <taxon>Cyanidiaceae</taxon>
        <taxon>Cyanidiococcus</taxon>
    </lineage>
</organism>
<evidence type="ECO:0000256" key="4">
    <source>
        <dbReference type="ARBA" id="ARBA00013127"/>
    </source>
</evidence>
<gene>
    <name evidence="15" type="ORF">F1559_001501</name>
</gene>
<comment type="pathway">
    <text evidence="2">Amino-acid degradation; L-phenylalanine degradation; acetoacetate and fumarate from L-phenylalanine: step 4/6.</text>
</comment>
<keyword evidence="7" id="KW-0223">Dioxygenase</keyword>
<dbReference type="Proteomes" id="UP000530660">
    <property type="component" value="Unassembled WGS sequence"/>
</dbReference>
<evidence type="ECO:0000256" key="1">
    <source>
        <dbReference type="ARBA" id="ARBA00001962"/>
    </source>
</evidence>
<feature type="binding site" evidence="12">
    <location>
        <position position="352"/>
    </location>
    <ligand>
        <name>Fe cation</name>
        <dbReference type="ChEBI" id="CHEBI:24875"/>
    </ligand>
</feature>
<dbReference type="EC" id="1.13.11.5" evidence="4"/>
<protein>
    <recommendedName>
        <fullName evidence="4">homogentisate 1,2-dioxygenase</fullName>
        <ecNumber evidence="4">1.13.11.5</ecNumber>
    </recommendedName>
</protein>
<evidence type="ECO:0000313" key="15">
    <source>
        <dbReference type="EMBL" id="KAF6002155.1"/>
    </source>
</evidence>
<dbReference type="Pfam" id="PF20510">
    <property type="entry name" value="HgmA_N"/>
    <property type="match status" value="1"/>
</dbReference>
<evidence type="ECO:0000259" key="13">
    <source>
        <dbReference type="Pfam" id="PF04209"/>
    </source>
</evidence>
<feature type="binding site" evidence="12">
    <location>
        <position position="361"/>
    </location>
    <ligand>
        <name>homogentisate</name>
        <dbReference type="ChEBI" id="CHEBI:16169"/>
    </ligand>
</feature>
<keyword evidence="8" id="KW-0560">Oxidoreductase</keyword>
<evidence type="ECO:0000256" key="2">
    <source>
        <dbReference type="ARBA" id="ARBA00004704"/>
    </source>
</evidence>
<comment type="similarity">
    <text evidence="3">Belongs to the homogentisate dioxygenase family.</text>
</comment>
<sequence>MSTEVTFAYQYGFGNHFATEALPGALPIGQNNPQTCAYGLYAEQVSGTAFTAPRSDNQRTWLYRVRPSVDHGAYRSVPFAERAPGLGYRGQVVTPERLRWRPRDEADRTLTGAQCTDFLRGLFRIGESGHPENRDGLAIYTYWCNASMSQEAFYDADGDLLVVPQQGALIFQTELGFLAVPPGHFVVIPRGIRFAVRLAGTSGTLSSRGFVLEVYNRHFELPYLGPIGANGCASPRDFRYPVAAFDQGTDATPFQVWCKFQNELFAYETTHSVFDVVAWHGNYAPFAYDLMRFCPVNAVRFDHMDPSIFTVLTCRSHEPGVALADLVVFPPRWSVQEHTFRPPYFHRNCMTEFMMNLAGEYDAKSASGFPPGASSLHAIMSAHGPDRDSYDSATREELLPRRLPDTNMAAMFETSRMLRITKEALDWLPLDRNYTACWSGFPASSSLPTV</sequence>
<dbReference type="UniPathway" id="UPA00139">
    <property type="reaction ID" value="UER00339"/>
</dbReference>
<evidence type="ECO:0000259" key="14">
    <source>
        <dbReference type="Pfam" id="PF20510"/>
    </source>
</evidence>
<dbReference type="InterPro" id="IPR005708">
    <property type="entry name" value="Homogentis_dOase"/>
</dbReference>
<dbReference type="PANTHER" id="PTHR11056">
    <property type="entry name" value="HOMOGENTISATE 1,2-DIOXYGENASE"/>
    <property type="match status" value="1"/>
</dbReference>
<dbReference type="PANTHER" id="PTHR11056:SF0">
    <property type="entry name" value="HOMOGENTISATE 1,2-DIOXYGENASE"/>
    <property type="match status" value="1"/>
</dbReference>
<evidence type="ECO:0000256" key="11">
    <source>
        <dbReference type="PIRSR" id="PIRSR605708-1"/>
    </source>
</evidence>
<dbReference type="Gene3D" id="2.60.120.10">
    <property type="entry name" value="Jelly Rolls"/>
    <property type="match status" value="1"/>
</dbReference>
<dbReference type="NCBIfam" id="TIGR01015">
    <property type="entry name" value="hmgA"/>
    <property type="match status" value="1"/>
</dbReference>
<dbReference type="SUPFAM" id="SSF51182">
    <property type="entry name" value="RmlC-like cupins"/>
    <property type="match status" value="1"/>
</dbReference>
<evidence type="ECO:0000256" key="5">
    <source>
        <dbReference type="ARBA" id="ARBA00022723"/>
    </source>
</evidence>
<dbReference type="EMBL" id="VWRR01000011">
    <property type="protein sequence ID" value="KAF6002155.1"/>
    <property type="molecule type" value="Genomic_DNA"/>
</dbReference>
<dbReference type="InterPro" id="IPR046451">
    <property type="entry name" value="HgmA_C"/>
</dbReference>
<dbReference type="InterPro" id="IPR011051">
    <property type="entry name" value="RmlC_Cupin_sf"/>
</dbReference>
<reference evidence="15 16" key="1">
    <citation type="journal article" date="2020" name="J. Phycol.">
        <title>Comparative genome analysis reveals Cyanidiococcus gen. nov., a new extremophilic red algal genus sister to Cyanidioschyzon (Cyanidioschyzonaceae, Rhodophyta).</title>
        <authorList>
            <person name="Liu S.-L."/>
            <person name="Chiang Y.-R."/>
            <person name="Yoon H.S."/>
            <person name="Fu H.-Y."/>
        </authorList>
    </citation>
    <scope>NUCLEOTIDE SEQUENCE [LARGE SCALE GENOMIC DNA]</scope>
    <source>
        <strain evidence="15 16">THAL066</strain>
    </source>
</reference>
<dbReference type="Pfam" id="PF04209">
    <property type="entry name" value="HgmA_C"/>
    <property type="match status" value="1"/>
</dbReference>
<feature type="domain" description="Homogentisate 1,2-dioxygenase N-terminal" evidence="14">
    <location>
        <begin position="8"/>
        <end position="290"/>
    </location>
</feature>
<name>A0A7J7IGC2_9RHOD</name>
<keyword evidence="6" id="KW-0828">Tyrosine catabolism</keyword>
<dbReference type="GO" id="GO:0006559">
    <property type="term" value="P:L-phenylalanine catabolic process"/>
    <property type="evidence" value="ECO:0007669"/>
    <property type="project" value="UniProtKB-UniPathway"/>
</dbReference>
<keyword evidence="16" id="KW-1185">Reference proteome</keyword>
<evidence type="ECO:0000256" key="12">
    <source>
        <dbReference type="PIRSR" id="PIRSR605708-2"/>
    </source>
</evidence>
<evidence type="ECO:0000256" key="6">
    <source>
        <dbReference type="ARBA" id="ARBA00022878"/>
    </source>
</evidence>
<dbReference type="GO" id="GO:0046872">
    <property type="term" value="F:metal ion binding"/>
    <property type="evidence" value="ECO:0007669"/>
    <property type="project" value="UniProtKB-KW"/>
</dbReference>
<evidence type="ECO:0000256" key="8">
    <source>
        <dbReference type="ARBA" id="ARBA00023002"/>
    </source>
</evidence>
<feature type="binding site" evidence="12">
    <location>
        <position position="383"/>
    </location>
    <ligand>
        <name>homogentisate</name>
        <dbReference type="ChEBI" id="CHEBI:16169"/>
    </ligand>
</feature>
<comment type="caution">
    <text evidence="15">The sequence shown here is derived from an EMBL/GenBank/DDBJ whole genome shotgun (WGS) entry which is preliminary data.</text>
</comment>
<dbReference type="GO" id="GO:0004411">
    <property type="term" value="F:homogentisate 1,2-dioxygenase activity"/>
    <property type="evidence" value="ECO:0007669"/>
    <property type="project" value="UniProtKB-EC"/>
</dbReference>
<keyword evidence="10" id="KW-0585">Phenylalanine catabolism</keyword>
<evidence type="ECO:0000256" key="9">
    <source>
        <dbReference type="ARBA" id="ARBA00023004"/>
    </source>
</evidence>
<keyword evidence="5 12" id="KW-0479">Metal-binding</keyword>
<proteinExistence type="inferred from homology"/>
<accession>A0A7J7IGC2</accession>
<dbReference type="InterPro" id="IPR014710">
    <property type="entry name" value="RmlC-like_jellyroll"/>
</dbReference>
<dbReference type="CDD" id="cd07000">
    <property type="entry name" value="cupin_HGO_N"/>
    <property type="match status" value="1"/>
</dbReference>
<feature type="domain" description="Homogentisate 1,2-dioxygenase C-terminal" evidence="13">
    <location>
        <begin position="292"/>
        <end position="442"/>
    </location>
</feature>
<feature type="binding site" evidence="12">
    <location>
        <position position="383"/>
    </location>
    <ligand>
        <name>Fe cation</name>
        <dbReference type="ChEBI" id="CHEBI:24875"/>
    </ligand>
</feature>
<feature type="active site" description="Proton acceptor" evidence="11">
    <location>
        <position position="303"/>
    </location>
</feature>
<dbReference type="GO" id="GO:0005737">
    <property type="term" value="C:cytoplasm"/>
    <property type="evidence" value="ECO:0007669"/>
    <property type="project" value="TreeGrafter"/>
</dbReference>
<dbReference type="GO" id="GO:0006572">
    <property type="term" value="P:L-tyrosine catabolic process"/>
    <property type="evidence" value="ECO:0007669"/>
    <property type="project" value="UniProtKB-KW"/>
</dbReference>
<evidence type="ECO:0000256" key="7">
    <source>
        <dbReference type="ARBA" id="ARBA00022964"/>
    </source>
</evidence>
<evidence type="ECO:0000256" key="10">
    <source>
        <dbReference type="ARBA" id="ARBA00023232"/>
    </source>
</evidence>
<comment type="cofactor">
    <cofactor evidence="1 12">
        <name>Fe cation</name>
        <dbReference type="ChEBI" id="CHEBI:24875"/>
    </cofactor>
</comment>